<accession>L7EUV0</accession>
<dbReference type="AlphaFoldDB" id="L7EUV0"/>
<dbReference type="Proteomes" id="UP000010931">
    <property type="component" value="Unassembled WGS sequence"/>
</dbReference>
<dbReference type="RefSeq" id="WP_006382248.1">
    <property type="nucleotide sequence ID" value="NZ_AEJB01000573.1"/>
</dbReference>
<dbReference type="EMBL" id="AEJB01000573">
    <property type="protein sequence ID" value="ELP62832.1"/>
    <property type="molecule type" value="Genomic_DNA"/>
</dbReference>
<gene>
    <name evidence="1" type="ORF">STRTUCAR8_06422</name>
</gene>
<evidence type="ECO:0000313" key="1">
    <source>
        <dbReference type="EMBL" id="ELP62832.1"/>
    </source>
</evidence>
<dbReference type="STRING" id="85558.T45_02290"/>
<sequence length="135" mass="14863">MTDRPYTDDDLRAEAVRQHHSLTEDPDFMGVGEQMQDQEIVPDGGVTWDDFSEGTFEAAQRSIHDLINGAANVSEWAVDIGADGLEPLDSVLSMQTSTGPLARIHFAVRPDMPERLRRALVEGLAVEIAKYLPTA</sequence>
<dbReference type="PATRIC" id="fig|698760.3.peg.8258"/>
<dbReference type="GeneID" id="97400528"/>
<keyword evidence="2" id="KW-1185">Reference proteome</keyword>
<protein>
    <submittedName>
        <fullName evidence="1">Uncharacterized protein</fullName>
    </submittedName>
</protein>
<evidence type="ECO:0000313" key="2">
    <source>
        <dbReference type="Proteomes" id="UP000010931"/>
    </source>
</evidence>
<proteinExistence type="predicted"/>
<comment type="caution">
    <text evidence="1">The sequence shown here is derived from an EMBL/GenBank/DDBJ whole genome shotgun (WGS) entry which is preliminary data.</text>
</comment>
<name>L7EUV0_STRT8</name>
<reference evidence="1 2" key="1">
    <citation type="journal article" date="2011" name="Plasmid">
        <title>Streptomyces turgidiscabies Car8 contains a modular pathogenicity island that shares virulence genes with other actinobacterial plant pathogens.</title>
        <authorList>
            <person name="Huguet-Tapia J.C."/>
            <person name="Badger J.H."/>
            <person name="Loria R."/>
            <person name="Pettis G.S."/>
        </authorList>
    </citation>
    <scope>NUCLEOTIDE SEQUENCE [LARGE SCALE GENOMIC DNA]</scope>
    <source>
        <strain evidence="1 2">Car8</strain>
    </source>
</reference>
<organism evidence="1 2">
    <name type="scientific">Streptomyces turgidiscabies (strain Car8)</name>
    <dbReference type="NCBI Taxonomy" id="698760"/>
    <lineage>
        <taxon>Bacteria</taxon>
        <taxon>Bacillati</taxon>
        <taxon>Actinomycetota</taxon>
        <taxon>Actinomycetes</taxon>
        <taxon>Kitasatosporales</taxon>
        <taxon>Streptomycetaceae</taxon>
        <taxon>Streptomyces</taxon>
    </lineage>
</organism>